<dbReference type="GO" id="GO:0022857">
    <property type="term" value="F:transmembrane transporter activity"/>
    <property type="evidence" value="ECO:0007669"/>
    <property type="project" value="UniProtKB-UniRule"/>
</dbReference>
<reference evidence="9" key="1">
    <citation type="submission" date="2023-02" db="EMBL/GenBank/DDBJ databases">
        <title>Description and genomic characterization of Salipiger bruguierae sp. nov., isolated from the sediment of mangrove plant Bruguiera sexangula.</title>
        <authorList>
            <person name="Long M."/>
        </authorList>
    </citation>
    <scope>NUCLEOTIDE SEQUENCE</scope>
    <source>
        <strain evidence="9">H15</strain>
    </source>
</reference>
<dbReference type="AlphaFoldDB" id="A0AAU8ANJ6"/>
<dbReference type="Pfam" id="PF06808">
    <property type="entry name" value="DctM"/>
    <property type="match status" value="1"/>
</dbReference>
<evidence type="ECO:0000313" key="9">
    <source>
        <dbReference type="EMBL" id="XCC96074.1"/>
    </source>
</evidence>
<evidence type="ECO:0000259" key="8">
    <source>
        <dbReference type="Pfam" id="PF06808"/>
    </source>
</evidence>
<keyword evidence="3 7" id="KW-0997">Cell inner membrane</keyword>
<keyword evidence="2" id="KW-1003">Cell membrane</keyword>
<dbReference type="InterPro" id="IPR010656">
    <property type="entry name" value="DctM"/>
</dbReference>
<dbReference type="EMBL" id="CP123385">
    <property type="protein sequence ID" value="XCC96074.1"/>
    <property type="molecule type" value="Genomic_DNA"/>
</dbReference>
<proteinExistence type="predicted"/>
<evidence type="ECO:0000256" key="4">
    <source>
        <dbReference type="ARBA" id="ARBA00022692"/>
    </source>
</evidence>
<keyword evidence="7" id="KW-0813">Transport</keyword>
<comment type="function">
    <text evidence="7">Part of the tripartite ATP-independent periplasmic (TRAP) transport system.</text>
</comment>
<protein>
    <submittedName>
        <fullName evidence="9">TRAP transporter large permease subunit</fullName>
    </submittedName>
</protein>
<organism evidence="9">
    <name type="scientific">Alloyangia sp. H15</name>
    <dbReference type="NCBI Taxonomy" id="3029062"/>
    <lineage>
        <taxon>Bacteria</taxon>
        <taxon>Pseudomonadati</taxon>
        <taxon>Pseudomonadota</taxon>
        <taxon>Alphaproteobacteria</taxon>
        <taxon>Rhodobacterales</taxon>
        <taxon>Roseobacteraceae</taxon>
        <taxon>Alloyangia</taxon>
    </lineage>
</organism>
<dbReference type="GO" id="GO:0005886">
    <property type="term" value="C:plasma membrane"/>
    <property type="evidence" value="ECO:0007669"/>
    <property type="project" value="UniProtKB-SubCell"/>
</dbReference>
<evidence type="ECO:0000256" key="1">
    <source>
        <dbReference type="ARBA" id="ARBA00004429"/>
    </source>
</evidence>
<evidence type="ECO:0000256" key="7">
    <source>
        <dbReference type="RuleBase" id="RU369079"/>
    </source>
</evidence>
<gene>
    <name evidence="9" type="ORF">PVT71_15350</name>
</gene>
<evidence type="ECO:0000256" key="6">
    <source>
        <dbReference type="ARBA" id="ARBA00023136"/>
    </source>
</evidence>
<sequence length="150" mass="15940">MLSAMLFLALPPVTLWAEHLRISIDADAQKTLIPVALAATSIGRLFMAGVLPGLMIGLRIGTPPVVFPPLAGLVYDPIRVGVRITIVIEIGQVTPPVGLNLSVLSSLTRNEISLGRVATATVPCRLIQPLAPVVLTIFPVIAPWLPNLLF</sequence>
<name>A0AAU8ANJ6_9RHOB</name>
<comment type="subcellular location">
    <subcellularLocation>
        <location evidence="1 7">Cell inner membrane</location>
        <topology evidence="1 7">Multi-pass membrane protein</topology>
    </subcellularLocation>
</comment>
<evidence type="ECO:0000256" key="3">
    <source>
        <dbReference type="ARBA" id="ARBA00022519"/>
    </source>
</evidence>
<feature type="domain" description="TRAP C4-dicarboxylate transport system permease DctM subunit" evidence="8">
    <location>
        <begin position="63"/>
        <end position="139"/>
    </location>
</feature>
<keyword evidence="6" id="KW-0472">Membrane</keyword>
<dbReference type="PANTHER" id="PTHR33362">
    <property type="entry name" value="SIALIC ACID TRAP TRANSPORTER PERMEASE PROTEIN SIAT-RELATED"/>
    <property type="match status" value="1"/>
</dbReference>
<accession>A0AAU8ANJ6</accession>
<keyword evidence="4" id="KW-0812">Transmembrane</keyword>
<keyword evidence="5" id="KW-1133">Transmembrane helix</keyword>
<dbReference type="InterPro" id="IPR004681">
    <property type="entry name" value="TRAP_DctM"/>
</dbReference>
<evidence type="ECO:0000256" key="5">
    <source>
        <dbReference type="ARBA" id="ARBA00022989"/>
    </source>
</evidence>
<dbReference type="RefSeq" id="WP_353474941.1">
    <property type="nucleotide sequence ID" value="NZ_CP123385.1"/>
</dbReference>
<evidence type="ECO:0000256" key="2">
    <source>
        <dbReference type="ARBA" id="ARBA00022475"/>
    </source>
</evidence>
<dbReference type="PANTHER" id="PTHR33362:SF5">
    <property type="entry name" value="C4-DICARBOXYLATE TRAP TRANSPORTER LARGE PERMEASE PROTEIN DCTM"/>
    <property type="match status" value="1"/>
</dbReference>